<accession>A0AAI9BXT4</accession>
<dbReference type="AlphaFoldDB" id="A0AAI9BXT4"/>
<dbReference type="EMBL" id="ABLOJW010000001">
    <property type="protein sequence ID" value="EKT4090592.1"/>
    <property type="molecule type" value="Genomic_DNA"/>
</dbReference>
<protein>
    <recommendedName>
        <fullName evidence="1">Immunity MXAN-0049 protein domain-containing protein</fullName>
    </recommendedName>
</protein>
<comment type="caution">
    <text evidence="2">The sequence shown here is derived from an EMBL/GenBank/DDBJ whole genome shotgun (WGS) entry which is preliminary data.</text>
</comment>
<dbReference type="Pfam" id="PF07791">
    <property type="entry name" value="Imm11"/>
    <property type="match status" value="1"/>
</dbReference>
<proteinExistence type="predicted"/>
<gene>
    <name evidence="2" type="ORF">QEG23_000060</name>
</gene>
<evidence type="ECO:0000259" key="1">
    <source>
        <dbReference type="Pfam" id="PF07791"/>
    </source>
</evidence>
<feature type="domain" description="Immunity MXAN-0049 protein" evidence="1">
    <location>
        <begin position="10"/>
        <end position="98"/>
    </location>
</feature>
<reference evidence="2" key="1">
    <citation type="submission" date="2022-07" db="EMBL/GenBank/DDBJ databases">
        <authorList>
            <consortium name="DAFM: The Division of Animal and Food Microbiology"/>
        </authorList>
    </citation>
    <scope>NUCLEOTIDE SEQUENCE</scope>
    <source>
        <strain evidence="2">19MO01SH01-2</strain>
    </source>
</reference>
<dbReference type="Proteomes" id="UP001218208">
    <property type="component" value="Unassembled WGS sequence"/>
</dbReference>
<evidence type="ECO:0000313" key="3">
    <source>
        <dbReference type="Proteomes" id="UP001218208"/>
    </source>
</evidence>
<organism evidence="2 3">
    <name type="scientific">Stenotrophomonas maltophilia</name>
    <name type="common">Pseudomonas maltophilia</name>
    <name type="synonym">Xanthomonas maltophilia</name>
    <dbReference type="NCBI Taxonomy" id="40324"/>
    <lineage>
        <taxon>Bacteria</taxon>
        <taxon>Pseudomonadati</taxon>
        <taxon>Pseudomonadota</taxon>
        <taxon>Gammaproteobacteria</taxon>
        <taxon>Lysobacterales</taxon>
        <taxon>Lysobacteraceae</taxon>
        <taxon>Stenotrophomonas</taxon>
        <taxon>Stenotrophomonas maltophilia group</taxon>
    </lineage>
</organism>
<evidence type="ECO:0000313" key="2">
    <source>
        <dbReference type="EMBL" id="EKT4090592.1"/>
    </source>
</evidence>
<dbReference type="InterPro" id="IPR012433">
    <property type="entry name" value="Imm11"/>
</dbReference>
<sequence length="99" mass="10826">MIEGQRTRGSYFVLIVETCVDCVGESRSEFGRFERDDPVRPDLAGQYRAFAKLALGGGKVGSWHIFRIGGFGAALIVSGEVKSRLEWAGVTDVIFEQVG</sequence>
<name>A0AAI9BXT4_STEMA</name>